<name>A0ABV9T6C1_9BACT</name>
<dbReference type="RefSeq" id="WP_377068049.1">
    <property type="nucleotide sequence ID" value="NZ_JBHSJJ010000017.1"/>
</dbReference>
<dbReference type="EMBL" id="JBHSJJ010000017">
    <property type="protein sequence ID" value="MFC4874319.1"/>
    <property type="molecule type" value="Genomic_DNA"/>
</dbReference>
<evidence type="ECO:0000313" key="2">
    <source>
        <dbReference type="EMBL" id="MFC4874319.1"/>
    </source>
</evidence>
<dbReference type="InterPro" id="IPR025665">
    <property type="entry name" value="Beta-barrel_OMP_2"/>
</dbReference>
<organism evidence="2 3">
    <name type="scientific">Negadavirga shengliensis</name>
    <dbReference type="NCBI Taxonomy" id="1389218"/>
    <lineage>
        <taxon>Bacteria</taxon>
        <taxon>Pseudomonadati</taxon>
        <taxon>Bacteroidota</taxon>
        <taxon>Cytophagia</taxon>
        <taxon>Cytophagales</taxon>
        <taxon>Cyclobacteriaceae</taxon>
        <taxon>Negadavirga</taxon>
    </lineage>
</organism>
<reference evidence="3" key="1">
    <citation type="journal article" date="2019" name="Int. J. Syst. Evol. Microbiol.">
        <title>The Global Catalogue of Microorganisms (GCM) 10K type strain sequencing project: providing services to taxonomists for standard genome sequencing and annotation.</title>
        <authorList>
            <consortium name="The Broad Institute Genomics Platform"/>
            <consortium name="The Broad Institute Genome Sequencing Center for Infectious Disease"/>
            <person name="Wu L."/>
            <person name="Ma J."/>
        </authorList>
    </citation>
    <scope>NUCLEOTIDE SEQUENCE [LARGE SCALE GENOMIC DNA]</scope>
    <source>
        <strain evidence="3">CGMCC 4.7466</strain>
    </source>
</reference>
<feature type="domain" description="Outer membrane protein beta-barrel" evidence="1">
    <location>
        <begin position="24"/>
        <end position="170"/>
    </location>
</feature>
<comment type="caution">
    <text evidence="2">The sequence shown here is derived from an EMBL/GenBank/DDBJ whole genome shotgun (WGS) entry which is preliminary data.</text>
</comment>
<keyword evidence="3" id="KW-1185">Reference proteome</keyword>
<proteinExistence type="predicted"/>
<gene>
    <name evidence="2" type="ORF">ACFPFU_21630</name>
</gene>
<evidence type="ECO:0000259" key="1">
    <source>
        <dbReference type="Pfam" id="PF13568"/>
    </source>
</evidence>
<accession>A0ABV9T6C1</accession>
<evidence type="ECO:0000313" key="3">
    <source>
        <dbReference type="Proteomes" id="UP001595818"/>
    </source>
</evidence>
<protein>
    <submittedName>
        <fullName evidence="2">Outer membrane beta-barrel protein</fullName>
    </submittedName>
</protein>
<dbReference type="Pfam" id="PF13568">
    <property type="entry name" value="OMP_b-brl_2"/>
    <property type="match status" value="1"/>
</dbReference>
<sequence length="191" mass="21464">MIRIVWIAVMFLFAGTVTQELKAQHIGFGVRAGTQLSNIPQLDVNTLVGYHFGGYYQYQIKDKWMVEPAIMYSQKGIKDKLNYTTHYHTDRFKYLDVPVLLKYNVTGDFDLIAGPQASLFLFRSSGYGSERETSKEAVKGYDLAGVLGLGYHGLPFGLNLQATAEFGVIDTNYTDQSGKNQLFRFSVGKSF</sequence>
<dbReference type="Proteomes" id="UP001595818">
    <property type="component" value="Unassembled WGS sequence"/>
</dbReference>